<keyword evidence="1" id="KW-0175">Coiled coil</keyword>
<evidence type="ECO:0008006" key="5">
    <source>
        <dbReference type="Google" id="ProtNLM"/>
    </source>
</evidence>
<accession>A0A6J8A129</accession>
<organism evidence="3 4">
    <name type="scientific">Mytilus coruscus</name>
    <name type="common">Sea mussel</name>
    <dbReference type="NCBI Taxonomy" id="42192"/>
    <lineage>
        <taxon>Eukaryota</taxon>
        <taxon>Metazoa</taxon>
        <taxon>Spiralia</taxon>
        <taxon>Lophotrochozoa</taxon>
        <taxon>Mollusca</taxon>
        <taxon>Bivalvia</taxon>
        <taxon>Autobranchia</taxon>
        <taxon>Pteriomorphia</taxon>
        <taxon>Mytilida</taxon>
        <taxon>Mytiloidea</taxon>
        <taxon>Mytilidae</taxon>
        <taxon>Mytilinae</taxon>
        <taxon>Mytilus</taxon>
    </lineage>
</organism>
<dbReference type="AlphaFoldDB" id="A0A6J8A129"/>
<feature type="region of interest" description="Disordered" evidence="2">
    <location>
        <begin position="328"/>
        <end position="351"/>
    </location>
</feature>
<reference evidence="3 4" key="1">
    <citation type="submission" date="2020-06" db="EMBL/GenBank/DDBJ databases">
        <authorList>
            <person name="Li R."/>
            <person name="Bekaert M."/>
        </authorList>
    </citation>
    <scope>NUCLEOTIDE SEQUENCE [LARGE SCALE GENOMIC DNA]</scope>
    <source>
        <strain evidence="4">wild</strain>
    </source>
</reference>
<feature type="coiled-coil region" evidence="1">
    <location>
        <begin position="280"/>
        <end position="314"/>
    </location>
</feature>
<feature type="compositionally biased region" description="Basic and acidic residues" evidence="2">
    <location>
        <begin position="337"/>
        <end position="351"/>
    </location>
</feature>
<gene>
    <name evidence="3" type="ORF">MCOR_1643</name>
</gene>
<evidence type="ECO:0000313" key="3">
    <source>
        <dbReference type="EMBL" id="CAC5358361.1"/>
    </source>
</evidence>
<protein>
    <recommendedName>
        <fullName evidence="5">Integrase catalytic domain-containing protein</fullName>
    </recommendedName>
</protein>
<sequence>MIQNFVNKNVNDWDVYIGILMSAYRSMIHPATGFTPNMMMLGREVIPPNHIIFPFPEQSMFTNNNYVEKLQSQLEEIYHLARENLRASAQRQKKDYDTRVSQNQYNKGSLVYRLNQFCKKLTDKWLGPFVITEIFMMSDYICNWGDCQFEGQMNLAIRHIILMHTPPEKVPFFCKLCQFRATNLKAFERHIATFRPHHLLETENSKNQDHLQIAGECYNVTWGNRNCDLTLKKEKYLYPEPTTVPVLLEVNEDYTVYNETVIESTATQTDDNYEDTGRLKIQHKKEMNNLADYIVRLERKLSAKDQEIFELKRELRCNEPLSKGSMKCGRTRFGTKRNNEIERERIGGGEK</sequence>
<dbReference type="EMBL" id="CACVKT020000345">
    <property type="protein sequence ID" value="CAC5358361.1"/>
    <property type="molecule type" value="Genomic_DNA"/>
</dbReference>
<evidence type="ECO:0000256" key="1">
    <source>
        <dbReference type="SAM" id="Coils"/>
    </source>
</evidence>
<evidence type="ECO:0000256" key="2">
    <source>
        <dbReference type="SAM" id="MobiDB-lite"/>
    </source>
</evidence>
<evidence type="ECO:0000313" key="4">
    <source>
        <dbReference type="Proteomes" id="UP000507470"/>
    </source>
</evidence>
<dbReference type="InterPro" id="IPR050951">
    <property type="entry name" value="Retrovirus_Pol_polyprotein"/>
</dbReference>
<dbReference type="PANTHER" id="PTHR37984">
    <property type="entry name" value="PROTEIN CBG26694"/>
    <property type="match status" value="1"/>
</dbReference>
<keyword evidence="4" id="KW-1185">Reference proteome</keyword>
<name>A0A6J8A129_MYTCO</name>
<dbReference type="OrthoDB" id="6153983at2759"/>
<proteinExistence type="predicted"/>
<dbReference type="PANTHER" id="PTHR37984:SF5">
    <property type="entry name" value="PROTEIN NYNRIN-LIKE"/>
    <property type="match status" value="1"/>
</dbReference>
<dbReference type="Proteomes" id="UP000507470">
    <property type="component" value="Unassembled WGS sequence"/>
</dbReference>